<evidence type="ECO:0000259" key="3">
    <source>
        <dbReference type="Pfam" id="PF08486"/>
    </source>
</evidence>
<gene>
    <name evidence="4" type="ORF">AWH69_09525</name>
</gene>
<feature type="chain" id="PRO_5038763336" description="Sporulation stage II protein D amidase enhancer LytB N-terminal domain-containing protein" evidence="2">
    <location>
        <begin position="31"/>
        <end position="509"/>
    </location>
</feature>
<dbReference type="STRING" id="262209.AWH69_09525"/>
<dbReference type="Pfam" id="PF13517">
    <property type="entry name" value="FG-GAP_3"/>
    <property type="match status" value="2"/>
</dbReference>
<accession>A0A176QAI0</accession>
<evidence type="ECO:0000256" key="2">
    <source>
        <dbReference type="SAM" id="SignalP"/>
    </source>
</evidence>
<dbReference type="EMBL" id="LQZG01000003">
    <property type="protein sequence ID" value="OAB86690.1"/>
    <property type="molecule type" value="Genomic_DNA"/>
</dbReference>
<protein>
    <recommendedName>
        <fullName evidence="3">Sporulation stage II protein D amidase enhancer LytB N-terminal domain-containing protein</fullName>
    </recommendedName>
</protein>
<dbReference type="PANTHER" id="PTHR46580">
    <property type="entry name" value="SENSOR KINASE-RELATED"/>
    <property type="match status" value="1"/>
</dbReference>
<name>A0A176QAI0_9MICO</name>
<dbReference type="InterPro" id="IPR013517">
    <property type="entry name" value="FG-GAP"/>
</dbReference>
<evidence type="ECO:0000256" key="1">
    <source>
        <dbReference type="ARBA" id="ARBA00022729"/>
    </source>
</evidence>
<evidence type="ECO:0000313" key="5">
    <source>
        <dbReference type="Proteomes" id="UP000076976"/>
    </source>
</evidence>
<keyword evidence="5" id="KW-1185">Reference proteome</keyword>
<comment type="caution">
    <text evidence="4">The sequence shown here is derived from an EMBL/GenBank/DDBJ whole genome shotgun (WGS) entry which is preliminary data.</text>
</comment>
<dbReference type="Pfam" id="PF08486">
    <property type="entry name" value="SpoIID"/>
    <property type="match status" value="1"/>
</dbReference>
<keyword evidence="1 2" id="KW-0732">Signal</keyword>
<proteinExistence type="predicted"/>
<dbReference type="AlphaFoldDB" id="A0A176QAI0"/>
<dbReference type="Gene3D" id="2.130.10.130">
    <property type="entry name" value="Integrin alpha, N-terminal"/>
    <property type="match status" value="2"/>
</dbReference>
<dbReference type="Proteomes" id="UP000076976">
    <property type="component" value="Unassembled WGS sequence"/>
</dbReference>
<dbReference type="InterPro" id="IPR013693">
    <property type="entry name" value="SpoIID/LytB_N"/>
</dbReference>
<feature type="domain" description="Sporulation stage II protein D amidase enhancer LytB N-terminal" evidence="3">
    <location>
        <begin position="72"/>
        <end position="165"/>
    </location>
</feature>
<reference evidence="4 5" key="1">
    <citation type="submission" date="2016-01" db="EMBL/GenBank/DDBJ databases">
        <title>Janibacter melonis strain CD11_4 genome sequencing and assembly.</title>
        <authorList>
            <person name="Nair G.R."/>
            <person name="Kaur G."/>
            <person name="Chander A.M."/>
            <person name="Mayilraj S."/>
        </authorList>
    </citation>
    <scope>NUCLEOTIDE SEQUENCE [LARGE SCALE GENOMIC DNA]</scope>
    <source>
        <strain evidence="4 5">CD11-4</strain>
    </source>
</reference>
<dbReference type="InterPro" id="IPR028994">
    <property type="entry name" value="Integrin_alpha_N"/>
</dbReference>
<dbReference type="SUPFAM" id="SSF69318">
    <property type="entry name" value="Integrin alpha N-terminal domain"/>
    <property type="match status" value="1"/>
</dbReference>
<feature type="signal peptide" evidence="2">
    <location>
        <begin position="1"/>
        <end position="30"/>
    </location>
</feature>
<dbReference type="PANTHER" id="PTHR46580:SF4">
    <property type="entry name" value="ATP_GTP-BINDING PROTEIN"/>
    <property type="match status" value="1"/>
</dbReference>
<sequence>MRAMRRRPLRPALALVLAALVALTLAPASGADPVSPRTPVSPEPRAAARAAALPGCSGYTSHTVPPTTIRVYRTKLGRVDVVDFKQYVKDVLPREWIPSWDSRSLQAGAMAAKTFAWHQVLYRKSTSYVHQGVCYDVKDTVADQLYVPGSAHPRTSAAVDATWSTYMHRGGQIFLSQFCANMNCSDVRSRDTCGYATNGVRMSQWGTQDCAARLGRDHRSILRIYYGSISLGTARPAPPMSTRSISGSGDFSGDGRPDMIGYDPSRNGGQGVVYHGTTSGRLANPRVIGGSWARYNALLRLDVDGDGRQDVLARVASTGELVLLRGTGKGTLAPVSVRSTEDWNAYAQLVSPGDLTGDGRPDVLTVTPGGQVHRFTIASSGGSAVVTGKTRVALGWARFSHVVGPGDLTGDGRPDLLTVDAQTGVLRLYATTATGTPAYRAQIGTGWHRLRHVTALGDLTRDGRPDVGAVGASAPFDLRVYKGRSVVTRPVSGTPSRQSGGFGRFAGLF</sequence>
<evidence type="ECO:0000313" key="4">
    <source>
        <dbReference type="EMBL" id="OAB86690.1"/>
    </source>
</evidence>
<organism evidence="4 5">
    <name type="scientific">Janibacter melonis</name>
    <dbReference type="NCBI Taxonomy" id="262209"/>
    <lineage>
        <taxon>Bacteria</taxon>
        <taxon>Bacillati</taxon>
        <taxon>Actinomycetota</taxon>
        <taxon>Actinomycetes</taxon>
        <taxon>Micrococcales</taxon>
        <taxon>Intrasporangiaceae</taxon>
        <taxon>Janibacter</taxon>
    </lineage>
</organism>